<dbReference type="Gene3D" id="3.30.1520.10">
    <property type="entry name" value="Phox-like domain"/>
    <property type="match status" value="1"/>
</dbReference>
<dbReference type="Gene3D" id="3.30.40.10">
    <property type="entry name" value="Zinc/RING finger domain, C3HC4 (zinc finger)"/>
    <property type="match status" value="1"/>
</dbReference>
<keyword evidence="1" id="KW-0863">Zinc-finger</keyword>
<evidence type="ECO:0000259" key="3">
    <source>
        <dbReference type="PROSITE" id="PS50089"/>
    </source>
</evidence>
<evidence type="ECO:0000313" key="5">
    <source>
        <dbReference type="EMBL" id="KJE90706.1"/>
    </source>
</evidence>
<feature type="domain" description="RING-type" evidence="3">
    <location>
        <begin position="156"/>
        <end position="193"/>
    </location>
</feature>
<dbReference type="SUPFAM" id="SSF57850">
    <property type="entry name" value="RING/U-box"/>
    <property type="match status" value="1"/>
</dbReference>
<proteinExistence type="predicted"/>
<dbReference type="InterPro" id="IPR051728">
    <property type="entry name" value="RING-FYVE_E3_ubiquitin-ligase"/>
</dbReference>
<keyword evidence="1" id="KW-0479">Metal-binding</keyword>
<organism evidence="5 6">
    <name type="scientific">Capsaspora owczarzaki (strain ATCC 30864)</name>
    <dbReference type="NCBI Taxonomy" id="595528"/>
    <lineage>
        <taxon>Eukaryota</taxon>
        <taxon>Filasterea</taxon>
        <taxon>Capsaspora</taxon>
    </lineage>
</organism>
<keyword evidence="1" id="KW-0862">Zinc</keyword>
<dbReference type="PROSITE" id="PS50195">
    <property type="entry name" value="PX"/>
    <property type="match status" value="1"/>
</dbReference>
<dbReference type="InterPro" id="IPR013083">
    <property type="entry name" value="Znf_RING/FYVE/PHD"/>
</dbReference>
<evidence type="ECO:0008006" key="7">
    <source>
        <dbReference type="Google" id="ProtNLM"/>
    </source>
</evidence>
<evidence type="ECO:0000313" key="6">
    <source>
        <dbReference type="Proteomes" id="UP000008743"/>
    </source>
</evidence>
<dbReference type="Proteomes" id="UP000008743">
    <property type="component" value="Unassembled WGS sequence"/>
</dbReference>
<dbReference type="InterPro" id="IPR001841">
    <property type="entry name" value="Znf_RING"/>
</dbReference>
<dbReference type="PANTHER" id="PTHR14879">
    <property type="entry name" value="CASPASE REGULATOR, RING FINGER DOMAIN-CONTAINING"/>
    <property type="match status" value="1"/>
</dbReference>
<accession>A0A0D2U6D8</accession>
<name>A0A0D2U6D8_CAPO3</name>
<feature type="domain" description="PX" evidence="4">
    <location>
        <begin position="1"/>
        <end position="72"/>
    </location>
</feature>
<evidence type="ECO:0000259" key="4">
    <source>
        <dbReference type="PROSITE" id="PS50195"/>
    </source>
</evidence>
<reference evidence="6" key="1">
    <citation type="submission" date="2011-02" db="EMBL/GenBank/DDBJ databases">
        <title>The Genome Sequence of Capsaspora owczarzaki ATCC 30864.</title>
        <authorList>
            <person name="Russ C."/>
            <person name="Cuomo C."/>
            <person name="Burger G."/>
            <person name="Gray M.W."/>
            <person name="Holland P.W.H."/>
            <person name="King N."/>
            <person name="Lang F.B.F."/>
            <person name="Roger A.J."/>
            <person name="Ruiz-Trillo I."/>
            <person name="Young S.K."/>
            <person name="Zeng Q."/>
            <person name="Gargeya S."/>
            <person name="Alvarado L."/>
            <person name="Berlin A."/>
            <person name="Chapman S.B."/>
            <person name="Chen Z."/>
            <person name="Freedman E."/>
            <person name="Gellesch M."/>
            <person name="Goldberg J."/>
            <person name="Griggs A."/>
            <person name="Gujja S."/>
            <person name="Heilman E."/>
            <person name="Heiman D."/>
            <person name="Howarth C."/>
            <person name="Mehta T."/>
            <person name="Neiman D."/>
            <person name="Pearson M."/>
            <person name="Roberts A."/>
            <person name="Saif S."/>
            <person name="Shea T."/>
            <person name="Shenoy N."/>
            <person name="Sisk P."/>
            <person name="Stolte C."/>
            <person name="Sykes S."/>
            <person name="White J."/>
            <person name="Yandava C."/>
            <person name="Haas B."/>
            <person name="Nusbaum C."/>
            <person name="Birren B."/>
        </authorList>
    </citation>
    <scope>NUCLEOTIDE SEQUENCE</scope>
    <source>
        <strain evidence="6">ATCC 30864</strain>
    </source>
</reference>
<dbReference type="EMBL" id="KE346361">
    <property type="protein sequence ID" value="KJE90707.1"/>
    <property type="molecule type" value="Genomic_DNA"/>
</dbReference>
<dbReference type="Pfam" id="PF00787">
    <property type="entry name" value="PX"/>
    <property type="match status" value="1"/>
</dbReference>
<dbReference type="PANTHER" id="PTHR14879:SF5">
    <property type="entry name" value="RING-TYPE DOMAIN-CONTAINING PROTEIN"/>
    <property type="match status" value="1"/>
</dbReference>
<dbReference type="InterPro" id="IPR036871">
    <property type="entry name" value="PX_dom_sf"/>
</dbReference>
<dbReference type="EMBL" id="KE346361">
    <property type="protein sequence ID" value="KJE90706.1"/>
    <property type="molecule type" value="Genomic_DNA"/>
</dbReference>
<dbReference type="PROSITE" id="PS50089">
    <property type="entry name" value="ZF_RING_2"/>
    <property type="match status" value="1"/>
</dbReference>
<dbReference type="AlphaFoldDB" id="A0A0D2U6D8"/>
<dbReference type="GO" id="GO:0035091">
    <property type="term" value="F:phosphatidylinositol binding"/>
    <property type="evidence" value="ECO:0007669"/>
    <property type="project" value="InterPro"/>
</dbReference>
<gene>
    <name evidence="5" type="ORF">CAOG_001972</name>
</gene>
<dbReference type="GO" id="GO:0008270">
    <property type="term" value="F:zinc ion binding"/>
    <property type="evidence" value="ECO:0007669"/>
    <property type="project" value="UniProtKB-KW"/>
</dbReference>
<dbReference type="InParanoid" id="A0A0D2U6D8"/>
<dbReference type="OrthoDB" id="10251804at2759"/>
<dbReference type="RefSeq" id="XP_004364840.2">
    <property type="nucleotide sequence ID" value="XM_004364783.2"/>
</dbReference>
<sequence>MYDGLRVKFPELFKDERCPPFPAGAIFGLYNVTFIDTRRVAFEKLFQYIVSQKELKCSDKLSQFLEYSNLLKALSRQADQASQVPRHANPGAPRTSVHSDGSLDATLSFQEAILLIKSLRKERENEHAAFAEIRRLAELDFENEVQARVEESSPVCKICWLKSVEVTLVPCGHTVMCEKCATDCPGHRCPFCNVEFTQSLKVFF</sequence>
<feature type="region of interest" description="Disordered" evidence="2">
    <location>
        <begin position="81"/>
        <end position="100"/>
    </location>
</feature>
<reference evidence="5" key="2">
    <citation type="submission" date="2011-02" db="EMBL/GenBank/DDBJ databases">
        <title>The Genome Sequence of Capsaspora owczarzaki ATCC 30864.</title>
        <authorList>
            <consortium name="The Broad Institute Genome Sequencing Platform"/>
            <person name="Russ C."/>
            <person name="Cuomo C."/>
            <person name="Burger G."/>
            <person name="Gray M.W."/>
            <person name="Holland P.W.H."/>
            <person name="King N."/>
            <person name="Lang F.B.F."/>
            <person name="Roger A.J."/>
            <person name="Ruiz-Trillo I."/>
            <person name="Young S.K."/>
            <person name="Zeng Q."/>
            <person name="Gargeya S."/>
            <person name="Alvarado L."/>
            <person name="Berlin A."/>
            <person name="Chapman S.B."/>
            <person name="Chen Z."/>
            <person name="Freedman E."/>
            <person name="Gellesch M."/>
            <person name="Goldberg J."/>
            <person name="Griggs A."/>
            <person name="Gujja S."/>
            <person name="Heilman E."/>
            <person name="Heiman D."/>
            <person name="Howarth C."/>
            <person name="Mehta T."/>
            <person name="Neiman D."/>
            <person name="Pearson M."/>
            <person name="Roberts A."/>
            <person name="Saif S."/>
            <person name="Shea T."/>
            <person name="Shenoy N."/>
            <person name="Sisk P."/>
            <person name="Stolte C."/>
            <person name="Sykes S."/>
            <person name="White J."/>
            <person name="Yandava C."/>
            <person name="Haas B."/>
            <person name="Nusbaum C."/>
            <person name="Birren B."/>
        </authorList>
    </citation>
    <scope>NUCLEOTIDE SEQUENCE</scope>
    <source>
        <strain evidence="5">ATCC 30864</strain>
    </source>
</reference>
<keyword evidence="6" id="KW-1185">Reference proteome</keyword>
<dbReference type="InterPro" id="IPR001683">
    <property type="entry name" value="PX_dom"/>
</dbReference>
<evidence type="ECO:0000256" key="1">
    <source>
        <dbReference type="PROSITE-ProRule" id="PRU00175"/>
    </source>
</evidence>
<evidence type="ECO:0000256" key="2">
    <source>
        <dbReference type="SAM" id="MobiDB-lite"/>
    </source>
</evidence>
<dbReference type="SUPFAM" id="SSF64268">
    <property type="entry name" value="PX domain"/>
    <property type="match status" value="1"/>
</dbReference>
<protein>
    <recommendedName>
        <fullName evidence="7">RING-type domain-containing protein</fullName>
    </recommendedName>
</protein>
<dbReference type="Pfam" id="PF13920">
    <property type="entry name" value="zf-C3HC4_3"/>
    <property type="match status" value="1"/>
</dbReference>